<dbReference type="Proteomes" id="UP000000238">
    <property type="component" value="Chromosome"/>
</dbReference>
<dbReference type="EMBL" id="CP000155">
    <property type="protein sequence ID" value="ABC26977.1"/>
    <property type="molecule type" value="Genomic_DNA"/>
</dbReference>
<accession>Q2SQU7</accession>
<dbReference type="InterPro" id="IPR052907">
    <property type="entry name" value="Beta-lactamase/esterase"/>
</dbReference>
<dbReference type="InterPro" id="IPR012338">
    <property type="entry name" value="Beta-lactam/transpept-like"/>
</dbReference>
<dbReference type="PANTHER" id="PTHR43319">
    <property type="entry name" value="BETA-LACTAMASE-RELATED"/>
    <property type="match status" value="1"/>
</dbReference>
<evidence type="ECO:0000313" key="3">
    <source>
        <dbReference type="Proteomes" id="UP000000238"/>
    </source>
</evidence>
<dbReference type="HOGENOM" id="CLU_035614_3_0_6"/>
<dbReference type="eggNOG" id="COG1680">
    <property type="taxonomic scope" value="Bacteria"/>
</dbReference>
<dbReference type="InterPro" id="IPR001466">
    <property type="entry name" value="Beta-lactam-related"/>
</dbReference>
<dbReference type="AlphaFoldDB" id="Q2SQU7"/>
<sequence>MLSLLRNPLRLAEVAADPAQVSVIDEGLEVCPERVDVAPEGVQQIWRAVERLYATGTQPAISLCVRRKGRVILNRAIGYASGGGPGDAPDEFRQPMTTATPVCLFSASKAVTAVLMHKLAEDGLINLLDPVSFYLPEFGQRGKRNITLHQILSHRGGIPGLPTHESLDTLYDHEQVWKLLCAAKPIAVDGGKLAYHAITGGFVLQRVLEKVTGAGITEYLEQTLRAPLEMTYFTFGLDEVGKNAVARNYATGPDAPFPVSWALKRALGADMSAAAAISNERRWMDAIIPAANLYATAEETSRFFQMLLDGGEWRGRRILQPVTVKRATQEFGGCTFDRTMMIPMRYSAGFMLGGNPVGLWGPHTERAFGHIGLINKFCWADPDREISVALLTSGLALLAHHLPRLAALIRQINLQCAPLAL</sequence>
<dbReference type="Gene3D" id="3.40.710.10">
    <property type="entry name" value="DD-peptidase/beta-lactamase superfamily"/>
    <property type="match status" value="1"/>
</dbReference>
<dbReference type="SUPFAM" id="SSF56601">
    <property type="entry name" value="beta-lactamase/transpeptidase-like"/>
    <property type="match status" value="1"/>
</dbReference>
<proteinExistence type="predicted"/>
<evidence type="ECO:0000313" key="2">
    <source>
        <dbReference type="EMBL" id="ABC26977.1"/>
    </source>
</evidence>
<dbReference type="OrthoDB" id="5705574at2"/>
<reference evidence="2 3" key="1">
    <citation type="journal article" date="2005" name="Nucleic Acids Res.">
        <title>Genomic blueprint of Hahella chejuensis, a marine microbe producing an algicidal agent.</title>
        <authorList>
            <person name="Jeong H."/>
            <person name="Yim J.H."/>
            <person name="Lee C."/>
            <person name="Choi S.-H."/>
            <person name="Park Y.K."/>
            <person name="Yoon S.H."/>
            <person name="Hur C.-G."/>
            <person name="Kang H.-Y."/>
            <person name="Kim D."/>
            <person name="Lee H.H."/>
            <person name="Park K.H."/>
            <person name="Park S.-H."/>
            <person name="Park H.-S."/>
            <person name="Lee H.K."/>
            <person name="Oh T.K."/>
            <person name="Kim J.F."/>
        </authorList>
    </citation>
    <scope>NUCLEOTIDE SEQUENCE [LARGE SCALE GENOMIC DNA]</scope>
    <source>
        <strain evidence="2 3">KCTC 2396</strain>
    </source>
</reference>
<dbReference type="PANTHER" id="PTHR43319:SF3">
    <property type="entry name" value="BETA-LACTAMASE-RELATED DOMAIN-CONTAINING PROTEIN"/>
    <property type="match status" value="1"/>
</dbReference>
<organism evidence="2 3">
    <name type="scientific">Hahella chejuensis (strain KCTC 2396)</name>
    <dbReference type="NCBI Taxonomy" id="349521"/>
    <lineage>
        <taxon>Bacteria</taxon>
        <taxon>Pseudomonadati</taxon>
        <taxon>Pseudomonadota</taxon>
        <taxon>Gammaproteobacteria</taxon>
        <taxon>Oceanospirillales</taxon>
        <taxon>Hahellaceae</taxon>
        <taxon>Hahella</taxon>
    </lineage>
</organism>
<evidence type="ECO:0000259" key="1">
    <source>
        <dbReference type="Pfam" id="PF00144"/>
    </source>
</evidence>
<name>Q2SQU7_HAHCH</name>
<dbReference type="STRING" id="349521.HCH_00055"/>
<dbReference type="RefSeq" id="WP_011394054.1">
    <property type="nucleotide sequence ID" value="NC_007645.1"/>
</dbReference>
<feature type="domain" description="Beta-lactamase-related" evidence="1">
    <location>
        <begin position="49"/>
        <end position="396"/>
    </location>
</feature>
<protein>
    <submittedName>
        <fullName evidence="2">Beta-lactamase class C and other penicillin binding protein</fullName>
    </submittedName>
</protein>
<dbReference type="Pfam" id="PF00144">
    <property type="entry name" value="Beta-lactamase"/>
    <property type="match status" value="1"/>
</dbReference>
<dbReference type="MEROPS" id="S12.A17"/>
<keyword evidence="3" id="KW-1185">Reference proteome</keyword>
<gene>
    <name evidence="2" type="ordered locus">HCH_00055</name>
</gene>
<dbReference type="KEGG" id="hch:HCH_00055"/>